<feature type="compositionally biased region" description="Basic and acidic residues" evidence="6">
    <location>
        <begin position="245"/>
        <end position="258"/>
    </location>
</feature>
<feature type="compositionally biased region" description="Polar residues" evidence="6">
    <location>
        <begin position="212"/>
        <end position="242"/>
    </location>
</feature>
<comment type="similarity">
    <text evidence="2">Belongs to the TMCO4 family.</text>
</comment>
<evidence type="ECO:0000256" key="3">
    <source>
        <dbReference type="ARBA" id="ARBA00022692"/>
    </source>
</evidence>
<evidence type="ECO:0000256" key="6">
    <source>
        <dbReference type="SAM" id="MobiDB-lite"/>
    </source>
</evidence>
<evidence type="ECO:0000256" key="7">
    <source>
        <dbReference type="SAM" id="Phobius"/>
    </source>
</evidence>
<feature type="compositionally biased region" description="Polar residues" evidence="6">
    <location>
        <begin position="481"/>
        <end position="490"/>
    </location>
</feature>
<feature type="region of interest" description="Disordered" evidence="6">
    <location>
        <begin position="1"/>
        <end position="273"/>
    </location>
</feature>
<feature type="transmembrane region" description="Helical" evidence="7">
    <location>
        <begin position="607"/>
        <end position="638"/>
    </location>
</feature>
<dbReference type="Pfam" id="PF05277">
    <property type="entry name" value="DUF726"/>
    <property type="match status" value="1"/>
</dbReference>
<evidence type="ECO:0000313" key="9">
    <source>
        <dbReference type="Proteomes" id="UP000006701"/>
    </source>
</evidence>
<dbReference type="OMA" id="KEVGWEV"/>
<feature type="compositionally biased region" description="Pro residues" evidence="6">
    <location>
        <begin position="1"/>
        <end position="11"/>
    </location>
</feature>
<dbReference type="KEGG" id="act:ACLA_030830"/>
<sequence>MTSPSPSPSPSQPAIDHPVDLSAGPPHPDSQGSENAQPSTTVVDAKDEKINGRKDEKVATNPLKEIPGNTPTVNNGNRDTDVSEEVDDFGLPIRVRTRPGLSTNASSDDPETFHDLEQTYSDQNGHRQSEKQESSFHSQEVSSKHQSEEVTASGDQGPIEKKQSASGQQAQTSEVTPPPTENGLASQKNHDTVQKSDLPATSEEPSLKEQDSQSPSKIQPSSDGQDASPQPHSTHQRQTSLKPSEWSHQRLSENKEANTESDEESEGEWKDMPALGEFDVYDDYGRLVARGDKAEDNEAVYRGLGGAGNGYTRVQFDEDAQSVTSLDQDTSYLFKEPGGNSVGVEEELRDPTSQLQATKDLLTESQRIAYVGVTRLVIYQMTRDLERIPTTRATRKATQKAVDSLRKWGQLVMGRVYTHMEIDPAEQIMIEQLAEHGVEPADLVRPLMQNARVKNPLADDELDSPKASMSSAASLDMKGGSRTSLSSETDGYSDPPPPYKAHEDDDDLPEVRTPSQMPTSAKIDIDLRWTVLCDLFLVLIADSSYDARSRALLERVGKAMEVSWLQIARFEKRVIDALEMQEAAEKETWDESEHMEKRRKMALKRKYMVMGLATVGGGLIIGLSAGLLAPVIGAGLAAGFTTVGITGTSAFLGGAGGTALIASGATLTGSTIGLRASHRRTGAVQTFEYRPLHNNKRVNLIVAISGWMTGKVDDVRLPFSTVDPIMGDLYSVLWEPEMLQSMGATINILATEALTQGLQQVLGSTVLMALMASLQLPLVLTKLSYLIDNPWNVSLARANAAGLILADSLMDRNLGNRPVTLLGFSLGARVIFSCLKELADRGAHGLVQNVYLFGSPMVASKDEYIKLRSVVSGRFVNGYSSNDWILGYLFRATSGGIMRVAGLAPVEGIPGLENVDVTSLVNGHMDYRAAIPRLLKEVGWEVLSEEFAEIEDPDPENHGERQRELIREIDEARKAAEAQPEKKRFGLFKRGKLADKKGWETYDVSRNDSGSRNSTDSSGTGTVLFDIDAIRAELASEMIEVKQLESTLPPMKLDLNSPSAQSPAATTPSEYRPSKDSLMTPPVSQTPNEPSPSHIPSSKRQSPSPGQEEVHMTFDVSYNDPPQRPHSSFAPADDISQPTRPPLRSSATMQATVGATALGASAFGAMALEPNAWAEHDFGHCDEEEISMTFE</sequence>
<evidence type="ECO:0000256" key="2">
    <source>
        <dbReference type="ARBA" id="ARBA00009824"/>
    </source>
</evidence>
<feature type="compositionally biased region" description="Polar residues" evidence="6">
    <location>
        <begin position="1007"/>
        <end position="1021"/>
    </location>
</feature>
<keyword evidence="5 7" id="KW-0472">Membrane</keyword>
<feature type="compositionally biased region" description="Polar residues" evidence="6">
    <location>
        <begin position="164"/>
        <end position="175"/>
    </location>
</feature>
<protein>
    <submittedName>
        <fullName evidence="8">DUF726 domain protein</fullName>
    </submittedName>
</protein>
<feature type="compositionally biased region" description="Basic and acidic residues" evidence="6">
    <location>
        <begin position="124"/>
        <end position="134"/>
    </location>
</feature>
<dbReference type="GO" id="GO:0016020">
    <property type="term" value="C:membrane"/>
    <property type="evidence" value="ECO:0007669"/>
    <property type="project" value="UniProtKB-SubCell"/>
</dbReference>
<feature type="compositionally biased region" description="Polar residues" evidence="6">
    <location>
        <begin position="30"/>
        <end position="42"/>
    </location>
</feature>
<keyword evidence="3 7" id="KW-0812">Transmembrane</keyword>
<organism evidence="8 9">
    <name type="scientific">Aspergillus clavatus (strain ATCC 1007 / CBS 513.65 / DSM 816 / NCTC 3887 / NRRL 1 / QM 1276 / 107)</name>
    <dbReference type="NCBI Taxonomy" id="344612"/>
    <lineage>
        <taxon>Eukaryota</taxon>
        <taxon>Fungi</taxon>
        <taxon>Dikarya</taxon>
        <taxon>Ascomycota</taxon>
        <taxon>Pezizomycotina</taxon>
        <taxon>Eurotiomycetes</taxon>
        <taxon>Eurotiomycetidae</taxon>
        <taxon>Eurotiales</taxon>
        <taxon>Aspergillaceae</taxon>
        <taxon>Aspergillus</taxon>
        <taxon>Aspergillus subgen. Fumigati</taxon>
    </lineage>
</organism>
<name>A1CRS9_ASPCL</name>
<dbReference type="VEuPathDB" id="FungiDB:ACLA_030830"/>
<dbReference type="eggNOG" id="KOG2385">
    <property type="taxonomic scope" value="Eukaryota"/>
</dbReference>
<dbReference type="SUPFAM" id="SSF53474">
    <property type="entry name" value="alpha/beta-Hydrolases"/>
    <property type="match status" value="1"/>
</dbReference>
<accession>A1CRS9</accession>
<dbReference type="PANTHER" id="PTHR17920">
    <property type="entry name" value="TRANSMEMBRANE AND COILED-COIL DOMAIN-CONTAINING PROTEIN 4 TMCO4"/>
    <property type="match status" value="1"/>
</dbReference>
<feature type="compositionally biased region" description="Basic and acidic residues" evidence="6">
    <location>
        <begin position="44"/>
        <end position="58"/>
    </location>
</feature>
<feature type="region of interest" description="Disordered" evidence="6">
    <location>
        <begin position="456"/>
        <end position="517"/>
    </location>
</feature>
<dbReference type="HOGENOM" id="CLU_001695_1_0_1"/>
<proteinExistence type="inferred from homology"/>
<dbReference type="GeneID" id="4701203"/>
<dbReference type="InterPro" id="IPR007941">
    <property type="entry name" value="DUF726"/>
</dbReference>
<keyword evidence="9" id="KW-1185">Reference proteome</keyword>
<feature type="compositionally biased region" description="Polar residues" evidence="6">
    <location>
        <begin position="1056"/>
        <end position="1069"/>
    </location>
</feature>
<evidence type="ECO:0000256" key="5">
    <source>
        <dbReference type="ARBA" id="ARBA00023136"/>
    </source>
</evidence>
<dbReference type="InterPro" id="IPR029058">
    <property type="entry name" value="AB_hydrolase_fold"/>
</dbReference>
<dbReference type="PANTHER" id="PTHR17920:SF3">
    <property type="entry name" value="TRANSMEMBRANE AND COILED-COIL DOMAIN-CONTAINING PROTEIN 4"/>
    <property type="match status" value="1"/>
</dbReference>
<comment type="subcellular location">
    <subcellularLocation>
        <location evidence="1">Membrane</location>
        <topology evidence="1">Multi-pass membrane protein</topology>
    </subcellularLocation>
</comment>
<gene>
    <name evidence="8" type="ORF">ACLA_030830</name>
</gene>
<dbReference type="OrthoDB" id="277931at2759"/>
<feature type="compositionally biased region" description="Polar residues" evidence="6">
    <location>
        <begin position="1094"/>
        <end position="1105"/>
    </location>
</feature>
<dbReference type="Proteomes" id="UP000006701">
    <property type="component" value="Unassembled WGS sequence"/>
</dbReference>
<reference evidence="8 9" key="1">
    <citation type="journal article" date="2008" name="PLoS Genet.">
        <title>Genomic islands in the pathogenic filamentous fungus Aspergillus fumigatus.</title>
        <authorList>
            <person name="Fedorova N.D."/>
            <person name="Khaldi N."/>
            <person name="Joardar V.S."/>
            <person name="Maiti R."/>
            <person name="Amedeo P."/>
            <person name="Anderson M.J."/>
            <person name="Crabtree J."/>
            <person name="Silva J.C."/>
            <person name="Badger J.H."/>
            <person name="Albarraq A."/>
            <person name="Angiuoli S."/>
            <person name="Bussey H."/>
            <person name="Bowyer P."/>
            <person name="Cotty P.J."/>
            <person name="Dyer P.S."/>
            <person name="Egan A."/>
            <person name="Galens K."/>
            <person name="Fraser-Liggett C.M."/>
            <person name="Haas B.J."/>
            <person name="Inman J.M."/>
            <person name="Kent R."/>
            <person name="Lemieux S."/>
            <person name="Malavazi I."/>
            <person name="Orvis J."/>
            <person name="Roemer T."/>
            <person name="Ronning C.M."/>
            <person name="Sundaram J.P."/>
            <person name="Sutton G."/>
            <person name="Turner G."/>
            <person name="Venter J.C."/>
            <person name="White O.R."/>
            <person name="Whitty B.R."/>
            <person name="Youngman P."/>
            <person name="Wolfe K.H."/>
            <person name="Goldman G.H."/>
            <person name="Wortman J.R."/>
            <person name="Jiang B."/>
            <person name="Denning D.W."/>
            <person name="Nierman W.C."/>
        </authorList>
    </citation>
    <scope>NUCLEOTIDE SEQUENCE [LARGE SCALE GENOMIC DNA]</scope>
    <source>
        <strain evidence="9">ATCC 1007 / CBS 513.65 / DSM 816 / NCTC 3887 / NRRL 1</strain>
    </source>
</reference>
<dbReference type="EMBL" id="DS027059">
    <property type="protein sequence ID" value="EAW08350.1"/>
    <property type="molecule type" value="Genomic_DNA"/>
</dbReference>
<feature type="region of interest" description="Disordered" evidence="6">
    <location>
        <begin position="1050"/>
        <end position="1148"/>
    </location>
</feature>
<evidence type="ECO:0000313" key="8">
    <source>
        <dbReference type="EMBL" id="EAW08350.1"/>
    </source>
</evidence>
<feature type="region of interest" description="Disordered" evidence="6">
    <location>
        <begin position="1002"/>
        <end position="1021"/>
    </location>
</feature>
<dbReference type="AlphaFoldDB" id="A1CRS9"/>
<dbReference type="ESTHER" id="aspcl-a1crs9">
    <property type="family name" value="Duf_726"/>
</dbReference>
<keyword evidence="4 7" id="KW-1133">Transmembrane helix</keyword>
<evidence type="ECO:0000256" key="4">
    <source>
        <dbReference type="ARBA" id="ARBA00022989"/>
    </source>
</evidence>
<evidence type="ECO:0000256" key="1">
    <source>
        <dbReference type="ARBA" id="ARBA00004141"/>
    </source>
</evidence>
<dbReference type="RefSeq" id="XP_001269776.1">
    <property type="nucleotide sequence ID" value="XM_001269775.1"/>
</dbReference>